<dbReference type="OrthoDB" id="6285980at2759"/>
<sequence length="737" mass="77452">MQFKLVFPFCQALLACKMSPPDKICLVAFLSFPSGTTTNGHIIINMAAIMPNLRTTLDSLIHTYVRLVRQLADLSFWAVVIPRFHGNRGPNVAMGPLGGYLPSTQSQPLYAPLPPPPPPPSLPSMQTQSAVVPLGAQPPPKAYPGLEIPLKSSQLSPNTTTYQQATCTLPPVPVTAASAIPNSAVSLAALATAVAASNVPVRDSTWLKMRVCSAFLKEVMMGGNIPEKEKCPFTSESCPLAHPQPNVRIENEHVTVCFDYIKRNECRHTNCKYFHPPKHQTEAVLKRGDITKKNSASHGSHSATTSLAGLYWPGATAQSPLMLNPAAQANPAAAIAMYAAMRGATPTSGFYPAMAPATSIYSAVPDPTSLASLVAGFYQLPTSTATVPTSVYNPVDLLSGPSAALFTPGGVSPAAYAAAVAAVNATRQAAMAPPTPSVSVSVPRNNEELAAGAFPSRKREATGVVDVQSNVPPSKRIHSAGDDAADTAAAVSHAASVVNQSQLTSSLAFNTWLQQQQQQQHQLTSPPPPPTATSPTVALQAAALMRLQQQQQQWAAMTAGYGALAGLTPNPAAAAAYSTPTALFDSLAFQSAGLNANPYTTSLLQNQTVLTNVAYINDEGQLLESLPICRDFKAGKCHRNTDCRYVHLIDENVEVNQGRVTVCRDAAKGRCTRVPCKYYHIPLLAISASRSLALNSALSAAVAANTFSANVPATTSATTTSPTSNTAANCTPASSSL</sequence>
<dbReference type="AlphaFoldDB" id="A0A158QU71"/>
<keyword evidence="2" id="KW-0677">Repeat</keyword>
<evidence type="ECO:0000313" key="9">
    <source>
        <dbReference type="EMBL" id="VDD79823.1"/>
    </source>
</evidence>
<comment type="similarity">
    <text evidence="5">Belongs to the muscleblind family.</text>
</comment>
<feature type="compositionally biased region" description="Low complexity" evidence="7">
    <location>
        <begin position="713"/>
        <end position="729"/>
    </location>
</feature>
<feature type="zinc finger region" description="C3H1-type" evidence="6">
    <location>
        <begin position="206"/>
        <end position="245"/>
    </location>
</feature>
<organism evidence="9 10">
    <name type="scientific">Mesocestoides corti</name>
    <name type="common">Flatworm</name>
    <dbReference type="NCBI Taxonomy" id="53468"/>
    <lineage>
        <taxon>Eukaryota</taxon>
        <taxon>Metazoa</taxon>
        <taxon>Spiralia</taxon>
        <taxon>Lophotrochozoa</taxon>
        <taxon>Platyhelminthes</taxon>
        <taxon>Cestoda</taxon>
        <taxon>Eucestoda</taxon>
        <taxon>Cyclophyllidea</taxon>
        <taxon>Mesocestoididae</taxon>
        <taxon>Mesocestoides</taxon>
    </lineage>
</organism>
<dbReference type="GO" id="GO:0043484">
    <property type="term" value="P:regulation of RNA splicing"/>
    <property type="evidence" value="ECO:0007669"/>
    <property type="project" value="TreeGrafter"/>
</dbReference>
<evidence type="ECO:0000256" key="1">
    <source>
        <dbReference type="ARBA" id="ARBA00022723"/>
    </source>
</evidence>
<feature type="compositionally biased region" description="Pro residues" evidence="7">
    <location>
        <begin position="111"/>
        <end position="122"/>
    </location>
</feature>
<evidence type="ECO:0000256" key="7">
    <source>
        <dbReference type="SAM" id="MobiDB-lite"/>
    </source>
</evidence>
<feature type="zinc finger region" description="C3H1-type" evidence="6">
    <location>
        <begin position="251"/>
        <end position="278"/>
    </location>
</feature>
<dbReference type="PANTHER" id="PTHR12675:SF12">
    <property type="entry name" value="PROTEIN MUSCLEBLIND"/>
    <property type="match status" value="1"/>
</dbReference>
<dbReference type="InterPro" id="IPR000571">
    <property type="entry name" value="Znf_CCCH"/>
</dbReference>
<feature type="zinc finger region" description="C3H1-type" evidence="6">
    <location>
        <begin position="623"/>
        <end position="650"/>
    </location>
</feature>
<dbReference type="Pfam" id="PF22628">
    <property type="entry name" value="zf-CCCH_10"/>
    <property type="match status" value="2"/>
</dbReference>
<feature type="region of interest" description="Disordered" evidence="7">
    <location>
        <begin position="108"/>
        <end position="128"/>
    </location>
</feature>
<evidence type="ECO:0000256" key="6">
    <source>
        <dbReference type="PROSITE-ProRule" id="PRU00723"/>
    </source>
</evidence>
<keyword evidence="4 6" id="KW-0862">Zinc</keyword>
<proteinExistence type="inferred from homology"/>
<protein>
    <recommendedName>
        <fullName evidence="8">C3H1-type domain-containing protein</fullName>
    </recommendedName>
</protein>
<dbReference type="PROSITE" id="PS51257">
    <property type="entry name" value="PROKAR_LIPOPROTEIN"/>
    <property type="match status" value="1"/>
</dbReference>
<dbReference type="Proteomes" id="UP000267029">
    <property type="component" value="Unassembled WGS sequence"/>
</dbReference>
<evidence type="ECO:0000256" key="2">
    <source>
        <dbReference type="ARBA" id="ARBA00022737"/>
    </source>
</evidence>
<dbReference type="SMART" id="SM00356">
    <property type="entry name" value="ZnF_C3H1"/>
    <property type="match status" value="4"/>
</dbReference>
<evidence type="ECO:0000256" key="3">
    <source>
        <dbReference type="ARBA" id="ARBA00022771"/>
    </source>
</evidence>
<gene>
    <name evidence="9" type="ORF">MCOS_LOCUS5826</name>
</gene>
<name>A0A158QU71_MESCO</name>
<feature type="domain" description="C3H1-type" evidence="8">
    <location>
        <begin position="623"/>
        <end position="650"/>
    </location>
</feature>
<feature type="zinc finger region" description="C3H1-type" evidence="6">
    <location>
        <begin position="657"/>
        <end position="683"/>
    </location>
</feature>
<feature type="domain" description="C3H1-type" evidence="8">
    <location>
        <begin position="206"/>
        <end position="245"/>
    </location>
</feature>
<feature type="domain" description="C3H1-type" evidence="8">
    <location>
        <begin position="251"/>
        <end position="278"/>
    </location>
</feature>
<dbReference type="GO" id="GO:0003723">
    <property type="term" value="F:RNA binding"/>
    <property type="evidence" value="ECO:0007669"/>
    <property type="project" value="TreeGrafter"/>
</dbReference>
<dbReference type="GO" id="GO:0005737">
    <property type="term" value="C:cytoplasm"/>
    <property type="evidence" value="ECO:0007669"/>
    <property type="project" value="TreeGrafter"/>
</dbReference>
<accession>A0A158QU71</accession>
<dbReference type="Gene3D" id="3.30.1370.210">
    <property type="match status" value="2"/>
</dbReference>
<keyword evidence="10" id="KW-1185">Reference proteome</keyword>
<dbReference type="GO" id="GO:0005654">
    <property type="term" value="C:nucleoplasm"/>
    <property type="evidence" value="ECO:0007669"/>
    <property type="project" value="TreeGrafter"/>
</dbReference>
<dbReference type="EMBL" id="UXSR01005216">
    <property type="protein sequence ID" value="VDD79823.1"/>
    <property type="molecule type" value="Genomic_DNA"/>
</dbReference>
<evidence type="ECO:0000256" key="4">
    <source>
        <dbReference type="ARBA" id="ARBA00022833"/>
    </source>
</evidence>
<feature type="domain" description="C3H1-type" evidence="8">
    <location>
        <begin position="657"/>
        <end position="683"/>
    </location>
</feature>
<dbReference type="GO" id="GO:0008270">
    <property type="term" value="F:zinc ion binding"/>
    <property type="evidence" value="ECO:0007669"/>
    <property type="project" value="UniProtKB-KW"/>
</dbReference>
<reference evidence="9 10" key="1">
    <citation type="submission" date="2018-10" db="EMBL/GenBank/DDBJ databases">
        <authorList>
            <consortium name="Pathogen Informatics"/>
        </authorList>
    </citation>
    <scope>NUCLEOTIDE SEQUENCE [LARGE SCALE GENOMIC DNA]</scope>
</reference>
<keyword evidence="3 6" id="KW-0863">Zinc-finger</keyword>
<evidence type="ECO:0000313" key="10">
    <source>
        <dbReference type="Proteomes" id="UP000267029"/>
    </source>
</evidence>
<dbReference type="STRING" id="53468.A0A158QU71"/>
<keyword evidence="1 6" id="KW-0479">Metal-binding</keyword>
<feature type="region of interest" description="Disordered" evidence="7">
    <location>
        <begin position="713"/>
        <end position="737"/>
    </location>
</feature>
<evidence type="ECO:0000256" key="5">
    <source>
        <dbReference type="ARBA" id="ARBA00038226"/>
    </source>
</evidence>
<dbReference type="InterPro" id="IPR054429">
    <property type="entry name" value="Znf-CCCH_Muscleblind-like"/>
</dbReference>
<dbReference type="PROSITE" id="PS50103">
    <property type="entry name" value="ZF_C3H1"/>
    <property type="match status" value="4"/>
</dbReference>
<dbReference type="PANTHER" id="PTHR12675">
    <property type="entry name" value="MUSCLEBLIND-LIKE PROTEIN"/>
    <property type="match status" value="1"/>
</dbReference>
<evidence type="ECO:0000259" key="8">
    <source>
        <dbReference type="PROSITE" id="PS50103"/>
    </source>
</evidence>